<dbReference type="RefSeq" id="WP_146483594.1">
    <property type="nucleotide sequence ID" value="NZ_CP042266.1"/>
</dbReference>
<dbReference type="InterPro" id="IPR000873">
    <property type="entry name" value="AMP-dep_synth/lig_dom"/>
</dbReference>
<protein>
    <submittedName>
        <fullName evidence="3">Acyl--CoA ligase</fullName>
    </submittedName>
</protein>
<dbReference type="InterPro" id="IPR045851">
    <property type="entry name" value="AMP-bd_C_sf"/>
</dbReference>
<evidence type="ECO:0000259" key="1">
    <source>
        <dbReference type="Pfam" id="PF00501"/>
    </source>
</evidence>
<dbReference type="EMBL" id="CP042266">
    <property type="protein sequence ID" value="QDY80197.1"/>
    <property type="molecule type" value="Genomic_DNA"/>
</dbReference>
<feature type="domain" description="AMP-dependent synthetase/ligase" evidence="1">
    <location>
        <begin position="27"/>
        <end position="417"/>
    </location>
</feature>
<dbReference type="AlphaFoldDB" id="A0A5B8JF02"/>
<dbReference type="Pfam" id="PF00501">
    <property type="entry name" value="AMP-binding"/>
    <property type="match status" value="1"/>
</dbReference>
<accession>A0A5B8JF02</accession>
<organism evidence="3 4">
    <name type="scientific">Streptomyces qinzhouensis</name>
    <dbReference type="NCBI Taxonomy" id="2599401"/>
    <lineage>
        <taxon>Bacteria</taxon>
        <taxon>Bacillati</taxon>
        <taxon>Actinomycetota</taxon>
        <taxon>Actinomycetes</taxon>
        <taxon>Kitasatosporales</taxon>
        <taxon>Streptomycetaceae</taxon>
        <taxon>Streptomyces</taxon>
    </lineage>
</organism>
<sequence>MTHVWPSYPPSLPELPPVGADAFLTGAAGAYPERIALRDGAESMTYGELRDAALRVAGGLRARGLRPGDVAALHLPNTLWYVVAYYGALSAGLTVAPLNPAQPPEALRAQLADCGAGVVFTHPAAAASPEVARVLTATGPVVHVPGTPVSPAPEDADLPGTWLPLAALLAAPPLDGYRPGPDVVAHLQLTGGTTGRTKAVRVLHRNIVANVLQSVPLRSCSRFFLDDNGGLRLERLPDAPEKSIVPGACVNIAVAPLFHGLGLIGHNANTLLGAVCVITGGRFDADRFLQDIEAHGVTHISGSPAMYYAMLRSPELGGRDLSSVRMVTSGAAPIDPGALARLRAALPNAYVNEGYGLSEATMGVTMVPPGVEAPEGAVGLAVPGTEIEIRADDGVTVRPGGEAGEIWVRGPQVTDGYQDEPELTAEQFVDGWLRTGDIGRLDADGFLFLVGRAKDMLIYKGYNVYPQPLEDVLCSHPAVSQASVVGRPDPVAGEIPVAFVVLEPSARDRAEHAEAFVDELLAHVAERVAPYQRVREARLVDALPLTPTGKVLKTELRRRLTAEAR</sequence>
<dbReference type="OrthoDB" id="9803968at2"/>
<dbReference type="InterPro" id="IPR042099">
    <property type="entry name" value="ANL_N_sf"/>
</dbReference>
<dbReference type="GO" id="GO:0016405">
    <property type="term" value="F:CoA-ligase activity"/>
    <property type="evidence" value="ECO:0007669"/>
    <property type="project" value="TreeGrafter"/>
</dbReference>
<keyword evidence="3" id="KW-0436">Ligase</keyword>
<dbReference type="PANTHER" id="PTHR24096">
    <property type="entry name" value="LONG-CHAIN-FATTY-ACID--COA LIGASE"/>
    <property type="match status" value="1"/>
</dbReference>
<name>A0A5B8JF02_9ACTN</name>
<dbReference type="KEGG" id="sqz:FQU76_30955"/>
<dbReference type="Gene3D" id="3.30.300.30">
    <property type="match status" value="1"/>
</dbReference>
<gene>
    <name evidence="3" type="ORF">FQU76_30955</name>
</gene>
<feature type="domain" description="AMP-binding enzyme C-terminal" evidence="2">
    <location>
        <begin position="469"/>
        <end position="550"/>
    </location>
</feature>
<keyword evidence="4" id="KW-1185">Reference proteome</keyword>
<evidence type="ECO:0000313" key="3">
    <source>
        <dbReference type="EMBL" id="QDY80197.1"/>
    </source>
</evidence>
<dbReference type="SUPFAM" id="SSF56801">
    <property type="entry name" value="Acetyl-CoA synthetase-like"/>
    <property type="match status" value="1"/>
</dbReference>
<dbReference type="Proteomes" id="UP000320580">
    <property type="component" value="Chromosome"/>
</dbReference>
<proteinExistence type="predicted"/>
<dbReference type="Pfam" id="PF13193">
    <property type="entry name" value="AMP-binding_C"/>
    <property type="match status" value="1"/>
</dbReference>
<dbReference type="Gene3D" id="3.40.50.12780">
    <property type="entry name" value="N-terminal domain of ligase-like"/>
    <property type="match status" value="1"/>
</dbReference>
<evidence type="ECO:0000313" key="4">
    <source>
        <dbReference type="Proteomes" id="UP000320580"/>
    </source>
</evidence>
<reference evidence="3 4" key="1">
    <citation type="submission" date="2019-07" db="EMBL/GenBank/DDBJ databases">
        <authorList>
            <person name="Zhu P."/>
        </authorList>
    </citation>
    <scope>NUCLEOTIDE SEQUENCE [LARGE SCALE GENOMIC DNA]</scope>
    <source>
        <strain evidence="3 4">SSL-25</strain>
    </source>
</reference>
<dbReference type="InterPro" id="IPR025110">
    <property type="entry name" value="AMP-bd_C"/>
</dbReference>
<evidence type="ECO:0000259" key="2">
    <source>
        <dbReference type="Pfam" id="PF13193"/>
    </source>
</evidence>